<sequence length="118" mass="13446">MKKGHACVFLHHNAPCHTAISINEFLASKIIPLDSQPPYAPDMIRCDFFLFPRVKMHFKGRHFRTVPNIEKSVTDYIRRFQYPRSITTMKSLGTVSGSMRLPKTITLKGTNIRVTGIA</sequence>
<dbReference type="OrthoDB" id="10065579at2759"/>
<dbReference type="InterPro" id="IPR036397">
    <property type="entry name" value="RNaseH_sf"/>
</dbReference>
<organism evidence="1 2">
    <name type="scientific">Araneus ventricosus</name>
    <name type="common">Orbweaver spider</name>
    <name type="synonym">Epeira ventricosa</name>
    <dbReference type="NCBI Taxonomy" id="182803"/>
    <lineage>
        <taxon>Eukaryota</taxon>
        <taxon>Metazoa</taxon>
        <taxon>Ecdysozoa</taxon>
        <taxon>Arthropoda</taxon>
        <taxon>Chelicerata</taxon>
        <taxon>Arachnida</taxon>
        <taxon>Araneae</taxon>
        <taxon>Araneomorphae</taxon>
        <taxon>Entelegynae</taxon>
        <taxon>Araneoidea</taxon>
        <taxon>Araneidae</taxon>
        <taxon>Araneus</taxon>
    </lineage>
</organism>
<dbReference type="GO" id="GO:0003676">
    <property type="term" value="F:nucleic acid binding"/>
    <property type="evidence" value="ECO:0007669"/>
    <property type="project" value="InterPro"/>
</dbReference>
<dbReference type="AlphaFoldDB" id="A0A4Y2LY76"/>
<protein>
    <recommendedName>
        <fullName evidence="3">Histone-lysine N-methyltransferase SETMAR</fullName>
    </recommendedName>
</protein>
<keyword evidence="2" id="KW-1185">Reference proteome</keyword>
<comment type="caution">
    <text evidence="1">The sequence shown here is derived from an EMBL/GenBank/DDBJ whole genome shotgun (WGS) entry which is preliminary data.</text>
</comment>
<accession>A0A4Y2LY76</accession>
<dbReference type="Gene3D" id="3.30.420.10">
    <property type="entry name" value="Ribonuclease H-like superfamily/Ribonuclease H"/>
    <property type="match status" value="1"/>
</dbReference>
<dbReference type="Proteomes" id="UP000499080">
    <property type="component" value="Unassembled WGS sequence"/>
</dbReference>
<proteinExistence type="predicted"/>
<dbReference type="EMBL" id="BGPR01120601">
    <property type="protein sequence ID" value="GBN19110.1"/>
    <property type="molecule type" value="Genomic_DNA"/>
</dbReference>
<evidence type="ECO:0008006" key="3">
    <source>
        <dbReference type="Google" id="ProtNLM"/>
    </source>
</evidence>
<gene>
    <name evidence="1" type="ORF">AVEN_139238_1</name>
</gene>
<name>A0A4Y2LY76_ARAVE</name>
<evidence type="ECO:0000313" key="1">
    <source>
        <dbReference type="EMBL" id="GBN19110.1"/>
    </source>
</evidence>
<reference evidence="1 2" key="1">
    <citation type="journal article" date="2019" name="Sci. Rep.">
        <title>Orb-weaving spider Araneus ventricosus genome elucidates the spidroin gene catalogue.</title>
        <authorList>
            <person name="Kono N."/>
            <person name="Nakamura H."/>
            <person name="Ohtoshi R."/>
            <person name="Moran D.A.P."/>
            <person name="Shinohara A."/>
            <person name="Yoshida Y."/>
            <person name="Fujiwara M."/>
            <person name="Mori M."/>
            <person name="Tomita M."/>
            <person name="Arakawa K."/>
        </authorList>
    </citation>
    <scope>NUCLEOTIDE SEQUENCE [LARGE SCALE GENOMIC DNA]</scope>
</reference>
<evidence type="ECO:0000313" key="2">
    <source>
        <dbReference type="Proteomes" id="UP000499080"/>
    </source>
</evidence>